<feature type="transmembrane region" description="Helical" evidence="1">
    <location>
        <begin position="82"/>
        <end position="99"/>
    </location>
</feature>
<proteinExistence type="predicted"/>
<keyword evidence="1" id="KW-0472">Membrane</keyword>
<feature type="transmembrane region" description="Helical" evidence="1">
    <location>
        <begin position="24"/>
        <end position="42"/>
    </location>
</feature>
<sequence length="156" mass="16944">MLLLLSMAIITSLALTLTLASSPLFLGTWIMLIALMTAFSVAITSSSWLGLMIFLVYVGGLLVMFVYFIALTPNLFLEGKTMALMTLLTLLLSLAIFSYQEPTMSKTLSTISQSPMSNLMLENMLAIISMALILFFALVAVVKLCSSLSAPLRPFS</sequence>
<dbReference type="AlphaFoldDB" id="A0AAU6QGI7"/>
<feature type="transmembrane region" description="Helical" evidence="1">
    <location>
        <begin position="49"/>
        <end position="70"/>
    </location>
</feature>
<gene>
    <name evidence="2" type="primary">ND6</name>
</gene>
<accession>A0AAU6QGI7</accession>
<evidence type="ECO:0000313" key="2">
    <source>
        <dbReference type="EMBL" id="WZB40723.1"/>
    </source>
</evidence>
<evidence type="ECO:0000256" key="1">
    <source>
        <dbReference type="SAM" id="Phobius"/>
    </source>
</evidence>
<name>A0AAU6QGI7_9ANNE</name>
<feature type="transmembrane region" description="Helical" evidence="1">
    <location>
        <begin position="120"/>
        <end position="142"/>
    </location>
</feature>
<keyword evidence="1" id="KW-0812">Transmembrane</keyword>
<geneLocation type="mitochondrion" evidence="2"/>
<keyword evidence="1" id="KW-1133">Transmembrane helix</keyword>
<protein>
    <submittedName>
        <fullName evidence="2">NADH dehydrogenase subunit 6</fullName>
    </submittedName>
</protein>
<reference evidence="2" key="1">
    <citation type="submission" date="2023-11" db="EMBL/GenBank/DDBJ databases">
        <title>Species delimitation and phylogenetic relationships of the Prionospio complex (Annelida, Spionidae) in the Northeast Atlantic.</title>
        <authorList>
            <person name="Hektoen M.M."/>
            <person name="Bakken T."/>
            <person name="Radashevsky V.I."/>
            <person name="Ekrem T."/>
            <person name="Dunshea G."/>
        </authorList>
    </citation>
    <scope>NUCLEOTIDE SEQUENCE</scope>
    <source>
        <strain evidence="2">ZMBN:152637</strain>
    </source>
</reference>
<keyword evidence="2" id="KW-0496">Mitochondrion</keyword>
<organism evidence="2">
    <name type="scientific">Prionospio sp. 6 MH-2023</name>
    <dbReference type="NCBI Taxonomy" id="3059274"/>
    <lineage>
        <taxon>Eukaryota</taxon>
        <taxon>Metazoa</taxon>
        <taxon>Spiralia</taxon>
        <taxon>Lophotrochozoa</taxon>
        <taxon>Annelida</taxon>
        <taxon>Polychaeta</taxon>
        <taxon>Sedentaria</taxon>
        <taxon>Canalipalpata</taxon>
        <taxon>Spionida</taxon>
        <taxon>Spionidae</taxon>
        <taxon>Prionospio</taxon>
    </lineage>
</organism>
<dbReference type="EMBL" id="OR935930">
    <property type="protein sequence ID" value="WZB40723.1"/>
    <property type="molecule type" value="Genomic_DNA"/>
</dbReference>